<dbReference type="SMART" id="SM00824">
    <property type="entry name" value="PKS_TE"/>
    <property type="match status" value="1"/>
</dbReference>
<comment type="caution">
    <text evidence="4">The sequence shown here is derived from an EMBL/GenBank/DDBJ whole genome shotgun (WGS) entry which is preliminary data.</text>
</comment>
<dbReference type="InterPro" id="IPR020802">
    <property type="entry name" value="TesA-like"/>
</dbReference>
<evidence type="ECO:0000313" key="4">
    <source>
        <dbReference type="EMBL" id="GLW58811.1"/>
    </source>
</evidence>
<dbReference type="Gene3D" id="3.40.50.1820">
    <property type="entry name" value="alpha/beta hydrolase"/>
    <property type="match status" value="1"/>
</dbReference>
<dbReference type="InterPro" id="IPR012223">
    <property type="entry name" value="TEII"/>
</dbReference>
<reference evidence="4" key="1">
    <citation type="submission" date="2023-02" db="EMBL/GenBank/DDBJ databases">
        <title>Kitasatospora phosalacinea NBRC 14362.</title>
        <authorList>
            <person name="Ichikawa N."/>
            <person name="Sato H."/>
            <person name="Tonouchi N."/>
        </authorList>
    </citation>
    <scope>NUCLEOTIDE SEQUENCE</scope>
    <source>
        <strain evidence="4">NBRC 14362</strain>
    </source>
</reference>
<proteinExistence type="inferred from homology"/>
<dbReference type="OrthoDB" id="3872750at2"/>
<dbReference type="Pfam" id="PF00975">
    <property type="entry name" value="Thioesterase"/>
    <property type="match status" value="1"/>
</dbReference>
<dbReference type="EMBL" id="BSRX01000060">
    <property type="protein sequence ID" value="GLW58811.1"/>
    <property type="molecule type" value="Genomic_DNA"/>
</dbReference>
<dbReference type="InterPro" id="IPR029058">
    <property type="entry name" value="AB_hydrolase_fold"/>
</dbReference>
<evidence type="ECO:0000313" key="5">
    <source>
        <dbReference type="Proteomes" id="UP001165143"/>
    </source>
</evidence>
<dbReference type="RefSeq" id="WP_033257114.1">
    <property type="nucleotide sequence ID" value="NZ_BSRX01000060.1"/>
</dbReference>
<protein>
    <submittedName>
        <fullName evidence="4">Oleoyl-ACP hydrolase</fullName>
    </submittedName>
</protein>
<dbReference type="AlphaFoldDB" id="A0A9W6UQR8"/>
<dbReference type="GO" id="GO:0016787">
    <property type="term" value="F:hydrolase activity"/>
    <property type="evidence" value="ECO:0007669"/>
    <property type="project" value="UniProtKB-KW"/>
</dbReference>
<dbReference type="Proteomes" id="UP001165143">
    <property type="component" value="Unassembled WGS sequence"/>
</dbReference>
<sequence>MTTTAPTQNGARELGAWIRRFQPAEQAAVRLVCLPHAGGAATYYFPVAKALAPAIDVLAVQYPGRQDRRTEPVIEDVRALADRITAELLPWTDRPLALFGHSMGALVGYEVARRLEAAGTAPLGLFASGRRAPSTVREESVHRRDDQGIVSALRELSGTGDEVLDDADLLGMVLTAVRGDYKAVETYQDDDRPVLNCPVEVLTGDSDGMTSPEENRAWERHTTGECRVTEFPGGHFYLVDQAPAVLATIRERTSAWAAAAPQRP</sequence>
<comment type="similarity">
    <text evidence="1">Belongs to the thioesterase family.</text>
</comment>
<gene>
    <name evidence="4" type="primary">rifR</name>
    <name evidence="4" type="ORF">Kpho01_68220</name>
</gene>
<dbReference type="PANTHER" id="PTHR11487">
    <property type="entry name" value="THIOESTERASE"/>
    <property type="match status" value="1"/>
</dbReference>
<name>A0A9W6UQR8_9ACTN</name>
<evidence type="ECO:0000256" key="2">
    <source>
        <dbReference type="ARBA" id="ARBA00022801"/>
    </source>
</evidence>
<accession>A0A9W6UQR8</accession>
<dbReference type="InterPro" id="IPR001031">
    <property type="entry name" value="Thioesterase"/>
</dbReference>
<dbReference type="GO" id="GO:0008610">
    <property type="term" value="P:lipid biosynthetic process"/>
    <property type="evidence" value="ECO:0007669"/>
    <property type="project" value="TreeGrafter"/>
</dbReference>
<dbReference type="SUPFAM" id="SSF53474">
    <property type="entry name" value="alpha/beta-Hydrolases"/>
    <property type="match status" value="1"/>
</dbReference>
<keyword evidence="2 4" id="KW-0378">Hydrolase</keyword>
<evidence type="ECO:0000259" key="3">
    <source>
        <dbReference type="SMART" id="SM00824"/>
    </source>
</evidence>
<organism evidence="4 5">
    <name type="scientific">Kitasatospora phosalacinea</name>
    <dbReference type="NCBI Taxonomy" id="2065"/>
    <lineage>
        <taxon>Bacteria</taxon>
        <taxon>Bacillati</taxon>
        <taxon>Actinomycetota</taxon>
        <taxon>Actinomycetes</taxon>
        <taxon>Kitasatosporales</taxon>
        <taxon>Streptomycetaceae</taxon>
        <taxon>Kitasatospora</taxon>
    </lineage>
</organism>
<evidence type="ECO:0000256" key="1">
    <source>
        <dbReference type="ARBA" id="ARBA00007169"/>
    </source>
</evidence>
<dbReference type="PANTHER" id="PTHR11487:SF0">
    <property type="entry name" value="S-ACYL FATTY ACID SYNTHASE THIOESTERASE, MEDIUM CHAIN"/>
    <property type="match status" value="1"/>
</dbReference>
<feature type="domain" description="Thioesterase TesA-like" evidence="3">
    <location>
        <begin position="32"/>
        <end position="253"/>
    </location>
</feature>